<comment type="caution">
    <text evidence="2">The sequence shown here is derived from an EMBL/GenBank/DDBJ whole genome shotgun (WGS) entry which is preliminary data.</text>
</comment>
<dbReference type="InterPro" id="IPR018490">
    <property type="entry name" value="cNMP-bd_dom_sf"/>
</dbReference>
<dbReference type="RefSeq" id="WP_345369126.1">
    <property type="nucleotide sequence ID" value="NZ_BAABJX010000011.1"/>
</dbReference>
<evidence type="ECO:0000259" key="1">
    <source>
        <dbReference type="PROSITE" id="PS50042"/>
    </source>
</evidence>
<dbReference type="SUPFAM" id="SSF51206">
    <property type="entry name" value="cAMP-binding domain-like"/>
    <property type="match status" value="1"/>
</dbReference>
<evidence type="ECO:0000313" key="3">
    <source>
        <dbReference type="Proteomes" id="UP001500298"/>
    </source>
</evidence>
<dbReference type="PROSITE" id="PS50042">
    <property type="entry name" value="CNMP_BINDING_3"/>
    <property type="match status" value="1"/>
</dbReference>
<dbReference type="EMBL" id="BAABJX010000011">
    <property type="protein sequence ID" value="GAA4824487.1"/>
    <property type="molecule type" value="Genomic_DNA"/>
</dbReference>
<organism evidence="2 3">
    <name type="scientific">Algivirga pacifica</name>
    <dbReference type="NCBI Taxonomy" id="1162670"/>
    <lineage>
        <taxon>Bacteria</taxon>
        <taxon>Pseudomonadati</taxon>
        <taxon>Bacteroidota</taxon>
        <taxon>Cytophagia</taxon>
        <taxon>Cytophagales</taxon>
        <taxon>Flammeovirgaceae</taxon>
        <taxon>Algivirga</taxon>
    </lineage>
</organism>
<feature type="domain" description="Cyclic nucleotide-binding" evidence="1">
    <location>
        <begin position="8"/>
        <end position="111"/>
    </location>
</feature>
<proteinExistence type="predicted"/>
<keyword evidence="3" id="KW-1185">Reference proteome</keyword>
<dbReference type="Gene3D" id="2.60.120.10">
    <property type="entry name" value="Jelly Rolls"/>
    <property type="match status" value="1"/>
</dbReference>
<gene>
    <name evidence="2" type="ORF">GCM10023331_06290</name>
</gene>
<dbReference type="Proteomes" id="UP001500298">
    <property type="component" value="Unassembled WGS sequence"/>
</dbReference>
<evidence type="ECO:0000313" key="2">
    <source>
        <dbReference type="EMBL" id="GAA4824487.1"/>
    </source>
</evidence>
<protein>
    <submittedName>
        <fullName evidence="2">Crp/Fnr family transcriptional regulator</fullName>
    </submittedName>
</protein>
<dbReference type="InterPro" id="IPR014710">
    <property type="entry name" value="RmlC-like_jellyroll"/>
</dbReference>
<dbReference type="CDD" id="cd00038">
    <property type="entry name" value="CAP_ED"/>
    <property type="match status" value="1"/>
</dbReference>
<accession>A0ABP9D2K5</accession>
<dbReference type="Pfam" id="PF00027">
    <property type="entry name" value="cNMP_binding"/>
    <property type="match status" value="1"/>
</dbReference>
<dbReference type="InterPro" id="IPR000595">
    <property type="entry name" value="cNMP-bd_dom"/>
</dbReference>
<name>A0ABP9D2K5_9BACT</name>
<sequence length="188" mass="22460">MLRKHLQSFQILTEEDMDAFMEFVTPLSIKKGEFLINEGDISKQIAYIQSGIFRSFYHSSEEEEVTYCFTFQDRLITAYSSWITQLPTSENIQALTDMELLVVSKEHINQLEATYPNWVAFFKHIAEQEYINMEKRVFMLQRESAEIRYQDLLKNYPEYLHHIPLHYLASYLGITQRHLSRIRKDIDF</sequence>
<reference evidence="3" key="1">
    <citation type="journal article" date="2019" name="Int. J. Syst. Evol. Microbiol.">
        <title>The Global Catalogue of Microorganisms (GCM) 10K type strain sequencing project: providing services to taxonomists for standard genome sequencing and annotation.</title>
        <authorList>
            <consortium name="The Broad Institute Genomics Platform"/>
            <consortium name="The Broad Institute Genome Sequencing Center for Infectious Disease"/>
            <person name="Wu L."/>
            <person name="Ma J."/>
        </authorList>
    </citation>
    <scope>NUCLEOTIDE SEQUENCE [LARGE SCALE GENOMIC DNA]</scope>
    <source>
        <strain evidence="3">JCM 18326</strain>
    </source>
</reference>